<evidence type="ECO:0000256" key="1">
    <source>
        <dbReference type="SAM" id="MobiDB-lite"/>
    </source>
</evidence>
<evidence type="ECO:0000313" key="3">
    <source>
        <dbReference type="Proteomes" id="UP001066276"/>
    </source>
</evidence>
<feature type="compositionally biased region" description="Polar residues" evidence="1">
    <location>
        <begin position="17"/>
        <end position="28"/>
    </location>
</feature>
<dbReference type="AlphaFoldDB" id="A0AAV7M1U3"/>
<comment type="caution">
    <text evidence="2">The sequence shown here is derived from an EMBL/GenBank/DDBJ whole genome shotgun (WGS) entry which is preliminary data.</text>
</comment>
<dbReference type="Proteomes" id="UP001066276">
    <property type="component" value="Chromosome 10"/>
</dbReference>
<protein>
    <submittedName>
        <fullName evidence="2">Uncharacterized protein</fullName>
    </submittedName>
</protein>
<dbReference type="EMBL" id="JANPWB010000014">
    <property type="protein sequence ID" value="KAJ1097731.1"/>
    <property type="molecule type" value="Genomic_DNA"/>
</dbReference>
<accession>A0AAV7M1U3</accession>
<organism evidence="2 3">
    <name type="scientific">Pleurodeles waltl</name>
    <name type="common">Iberian ribbed newt</name>
    <dbReference type="NCBI Taxonomy" id="8319"/>
    <lineage>
        <taxon>Eukaryota</taxon>
        <taxon>Metazoa</taxon>
        <taxon>Chordata</taxon>
        <taxon>Craniata</taxon>
        <taxon>Vertebrata</taxon>
        <taxon>Euteleostomi</taxon>
        <taxon>Amphibia</taxon>
        <taxon>Batrachia</taxon>
        <taxon>Caudata</taxon>
        <taxon>Salamandroidea</taxon>
        <taxon>Salamandridae</taxon>
        <taxon>Pleurodelinae</taxon>
        <taxon>Pleurodeles</taxon>
    </lineage>
</organism>
<gene>
    <name evidence="2" type="ORF">NDU88_002848</name>
</gene>
<keyword evidence="3" id="KW-1185">Reference proteome</keyword>
<reference evidence="2" key="1">
    <citation type="journal article" date="2022" name="bioRxiv">
        <title>Sequencing and chromosome-scale assembly of the giantPleurodeles waltlgenome.</title>
        <authorList>
            <person name="Brown T."/>
            <person name="Elewa A."/>
            <person name="Iarovenko S."/>
            <person name="Subramanian E."/>
            <person name="Araus A.J."/>
            <person name="Petzold A."/>
            <person name="Susuki M."/>
            <person name="Suzuki K.-i.T."/>
            <person name="Hayashi T."/>
            <person name="Toyoda A."/>
            <person name="Oliveira C."/>
            <person name="Osipova E."/>
            <person name="Leigh N.D."/>
            <person name="Simon A."/>
            <person name="Yun M.H."/>
        </authorList>
    </citation>
    <scope>NUCLEOTIDE SEQUENCE</scope>
    <source>
        <strain evidence="2">20211129_DDA</strain>
        <tissue evidence="2">Liver</tissue>
    </source>
</reference>
<feature type="region of interest" description="Disordered" evidence="1">
    <location>
        <begin position="1"/>
        <end position="40"/>
    </location>
</feature>
<evidence type="ECO:0000313" key="2">
    <source>
        <dbReference type="EMBL" id="KAJ1097731.1"/>
    </source>
</evidence>
<sequence>MPARTGIRPRPPPTLTALAQHSWAASRTSSDDGDGPPAIAGCIYGPRPHLLTSAEVQRDDPNGLEPYLKLGCLLCSWDDLVGYIRRGTSRSTKVASNQTSPTDLVLAKVKEALSDESSEGFLKNANQWSGQDKERLTKLWRVRNELSVAPSVSY</sequence>
<proteinExistence type="predicted"/>
<name>A0AAV7M1U3_PLEWA</name>